<dbReference type="InterPro" id="IPR036397">
    <property type="entry name" value="RNaseH_sf"/>
</dbReference>
<dbReference type="InterPro" id="IPR050951">
    <property type="entry name" value="Retrovirus_Pol_polyprotein"/>
</dbReference>
<comment type="caution">
    <text evidence="12">The sequence shown here is derived from an EMBL/GenBank/DDBJ whole genome shotgun (WGS) entry which is preliminary data.</text>
</comment>
<evidence type="ECO:0000256" key="2">
    <source>
        <dbReference type="ARBA" id="ARBA00022695"/>
    </source>
</evidence>
<gene>
    <name evidence="12" type="ORF">QYE76_054486</name>
</gene>
<feature type="domain" description="Integrase catalytic" evidence="11">
    <location>
        <begin position="1953"/>
        <end position="2127"/>
    </location>
</feature>
<evidence type="ECO:0000256" key="5">
    <source>
        <dbReference type="ARBA" id="ARBA00022759"/>
    </source>
</evidence>
<feature type="region of interest" description="Disordered" evidence="9">
    <location>
        <begin position="2051"/>
        <end position="2090"/>
    </location>
</feature>
<evidence type="ECO:0000259" key="11">
    <source>
        <dbReference type="PROSITE" id="PS50994"/>
    </source>
</evidence>
<reference evidence="12" key="1">
    <citation type="submission" date="2023-07" db="EMBL/GenBank/DDBJ databases">
        <title>A chromosome-level genome assembly of Lolium multiflorum.</title>
        <authorList>
            <person name="Chen Y."/>
            <person name="Copetti D."/>
            <person name="Kolliker R."/>
            <person name="Studer B."/>
        </authorList>
    </citation>
    <scope>NUCLEOTIDE SEQUENCE</scope>
    <source>
        <strain evidence="12">02402/16</strain>
        <tissue evidence="12">Leaf</tissue>
    </source>
</reference>
<feature type="domain" description="Integrase catalytic" evidence="11">
    <location>
        <begin position="479"/>
        <end position="655"/>
    </location>
</feature>
<dbReference type="Pfam" id="PF00665">
    <property type="entry name" value="rve"/>
    <property type="match status" value="2"/>
</dbReference>
<dbReference type="GO" id="GO:0015074">
    <property type="term" value="P:DNA integration"/>
    <property type="evidence" value="ECO:0007669"/>
    <property type="project" value="InterPro"/>
</dbReference>
<dbReference type="Pfam" id="PF17921">
    <property type="entry name" value="Integrase_H2C2"/>
    <property type="match status" value="1"/>
</dbReference>
<feature type="compositionally biased region" description="Basic and acidic residues" evidence="9">
    <location>
        <begin position="2158"/>
        <end position="2169"/>
    </location>
</feature>
<dbReference type="InterPro" id="IPR013103">
    <property type="entry name" value="RVT_2"/>
</dbReference>
<dbReference type="Pfam" id="PF25597">
    <property type="entry name" value="SH3_retrovirus"/>
    <property type="match status" value="1"/>
</dbReference>
<dbReference type="GO" id="GO:0003964">
    <property type="term" value="F:RNA-directed DNA polymerase activity"/>
    <property type="evidence" value="ECO:0007669"/>
    <property type="project" value="UniProtKB-KW"/>
</dbReference>
<sequence>CEMASPINFNQFLEKEKLKSNGSNFTDWFRHVRIFLSGGNLQFVLDAPLGDPPAETETDEVKAVYETRKTRYSQVQCAILCSLEADLQKRFEHHDPHELVNELKAIFETHAAVECYEASKHFFSCMMEEGSSVSEHMLAMTGHAKKLSDLGIVIPNRLGINRVLQSLPPSYKNFVMNYNMQNMNKELPELFGMLKAAEIEIKKEHQVLMVNKTTSFKKQGKSKGKFKKGGKKAATPPVKPKNGPKPDAECYYCKEKGHWKRNCSKYLADLKSGLVKKKKEGISDIHVIDVYLTGSRSSTWVFDTGSVAHICNSKQELKNKRRLLKDEVTMRVGNGSKVDVIAVGTLPLHLPSGLVLSLNNCYFVPALSMNIISGSCLMQDGYSFKSENNGCSIFMNNIFYGRAPEKNGLFLLDLDSSDTHIHNIDAKRIKLNDNSTYMWHCRLGHIGVKRMKKLHTDGLLESLDFESLDRCEACLMGKMTKTPFSGMMERATDLLEIIHTDVCGPMSVASRGGYRYVLTFTDDLSRYGYIYFMKHKSETFEKFKEFQSEVENQRNKKIKFLRSDRGGEYLSYEFGMHLKKCGILSQLTPPGTPQRNGVSERRNRTLLDMVRSMMSLTDLPLSFWSYALETAAFTLNRAPSKSVETTPYELWFNKKPKLSFLKVWGCEAYVKKLQPDKLEPKAEKCVFIGYPKETIGYTFYHKSEGKIFVAKNGTFLEKEFLTKEVTGRKVELDEIDESILVDQSSAVPEVVPVPPTPATEEANDNDHETSNEETTEPRRSTRERATPDWYDPCLNVMIVDNNDEDPATYEEAMMSPDSNKWQEAMKSEMGSMYDNKVWTLVDLPDSRKAVENKWIFKRKTDADGNITVYKARLVAKGFRQIQGVDYDETFSPVAKLKSVRILLAIAAFFDYEIWQMDVKMAFLNGDIEEELYMVQPKGFVDPKNADKVCKLQRSIYGLKQASRSWNRRFDKVIKDFGFIQCHGEACIYKKVSGSSVAFLILYVDDILLIGNDIELLSSVKGYLNNSFSMKDLGEASYILGIKIYRDRSRRLIGLSQSTYLDKILKKFRMDESKKGFLPMLPGKVLSKTQGPATAEERERMSNIPYASAVGSIMYAMLCTRPDIAHAVSLTSRYQSDPGMEHWTAVKNILKYLKRTKDMFLCYGGDQELVVSGYTDASWNTDPDDSKSQSGYVFILNGAAVSWASSKQCTVAKSSTESEYIAASEASSEAVWMKRFIVELGVVPSALDPLVIYCDNMGAIANAQEPRSHKRLKHIKLRYHSIREYIEDGEVKICKVHTDLNVADPLTKALPRAKHDQHQNAMGVRFNGVNPSSKLLVNTFCSSLGSTFLLIENTTIHPLYLWVIKTIFWRRCRGVKRYCNIWRIARVKFLGKKEMSLRKFFFANLFSSMIYRWKIWVQHRHQRKILWVSPVHCVPKKGGMTVVPNDNDELIPQRVVVGYRMCIDFRKVNKVTKKDHYPLPFIDQMLERLSKNTHFCFLDGYSGFSQIAVKAKDQEKTTFTCPYGTYAYRRMPFGLCNAPATFQRCMSAIFHGFCESIVERCEETNLVLNWEKCHFMVNEGIVLGHKISERGIEVDRAKVEAIEKMPYPRDVKGIRSVLGHAGFYRRFIKDFSKISKPLTNLLQKDVPFVFDDDCKEAFETLKKALTTAPIVEPPDWNLPFEIMCDASDFAVGAVLGQRVDKKLNVIHYASKTLDAAQRNYATTEKELLAVVFACDKFRSYIVDSKVTIHTDHAAIRYLMTKKDAKPRLIRWVLLLQEFDLHIVDRKGADNPVADNLSRLENIAYDPVPVNDSFPNEQLAVIKVSSRDSPWYADYANFIVSKYLPPTFSAQQRRKFFYDLRHYFWDDPHLYKEGVDGIMRRCVPEYEQQEILSKCHGSVYGGHHAGERTAQKVLQSGFYWPTLFKDARKFILSCDECQRVGNISRRNEMPMNYTLVIEPFDCWGFDFMGPFPSSEGNTHILVAVDYVTKWVEAIPTKSADGETSLRMLLDIIFPRFGVPRYIMTDGGSHFIHGGFRKTLAKICFRSRSTMVSKNKGKELPDEDNQDLEWKEEDKDVKEEDEEEVEEDSRAHPRATIASIKVVDNPFSANKSARIRTGGAVPRHYLAPKTSLSGTHHPFHNLIFNNQIEGTPKAALPSQWDIDRSNTAGEKEPEAEEWGNNSKSWDSPSDRLLNRVEHNSEMIRNLTYRAEELIEKLVRNSSPPSPKE</sequence>
<dbReference type="Proteomes" id="UP001231189">
    <property type="component" value="Unassembled WGS sequence"/>
</dbReference>
<dbReference type="InterPro" id="IPR025724">
    <property type="entry name" value="GAG-pre-integrase_dom"/>
</dbReference>
<dbReference type="Gene3D" id="1.10.340.70">
    <property type="match status" value="1"/>
</dbReference>
<feature type="compositionally biased region" description="Basic and acidic residues" evidence="9">
    <location>
        <begin position="764"/>
        <end position="786"/>
    </location>
</feature>
<dbReference type="SUPFAM" id="SSF53098">
    <property type="entry name" value="Ribonuclease H-like"/>
    <property type="match status" value="2"/>
</dbReference>
<keyword evidence="7" id="KW-0695">RNA-directed DNA polymerase</keyword>
<evidence type="ECO:0000256" key="8">
    <source>
        <dbReference type="PROSITE-ProRule" id="PRU00047"/>
    </source>
</evidence>
<dbReference type="Gene3D" id="4.10.60.10">
    <property type="entry name" value="Zinc finger, CCHC-type"/>
    <property type="match status" value="1"/>
</dbReference>
<dbReference type="PROSITE" id="PS50158">
    <property type="entry name" value="ZF_CCHC"/>
    <property type="match status" value="1"/>
</dbReference>
<dbReference type="Gene3D" id="3.10.10.10">
    <property type="entry name" value="HIV Type 1 Reverse Transcriptase, subunit A, domain 1"/>
    <property type="match status" value="1"/>
</dbReference>
<evidence type="ECO:0000259" key="10">
    <source>
        <dbReference type="PROSITE" id="PS50158"/>
    </source>
</evidence>
<keyword evidence="2" id="KW-0548">Nucleotidyltransferase</keyword>
<keyword evidence="4" id="KW-0645">Protease</keyword>
<keyword evidence="6" id="KW-0378">Hydrolase</keyword>
<dbReference type="FunFam" id="3.10.20.370:FF:000001">
    <property type="entry name" value="Retrovirus-related Pol polyprotein from transposon 17.6-like protein"/>
    <property type="match status" value="1"/>
</dbReference>
<evidence type="ECO:0000256" key="1">
    <source>
        <dbReference type="ARBA" id="ARBA00022679"/>
    </source>
</evidence>
<evidence type="ECO:0000313" key="13">
    <source>
        <dbReference type="Proteomes" id="UP001231189"/>
    </source>
</evidence>
<dbReference type="Pfam" id="PF14223">
    <property type="entry name" value="Retrotran_gag_2"/>
    <property type="match status" value="1"/>
</dbReference>
<evidence type="ECO:0000256" key="7">
    <source>
        <dbReference type="ARBA" id="ARBA00022918"/>
    </source>
</evidence>
<dbReference type="CDD" id="cd09272">
    <property type="entry name" value="RNase_HI_RT_Ty1"/>
    <property type="match status" value="1"/>
</dbReference>
<dbReference type="SUPFAM" id="SSF56672">
    <property type="entry name" value="DNA/RNA polymerases"/>
    <property type="match status" value="2"/>
</dbReference>
<dbReference type="InterPro" id="IPR041373">
    <property type="entry name" value="RT_RNaseH"/>
</dbReference>
<dbReference type="GO" id="GO:0004190">
    <property type="term" value="F:aspartic-type endopeptidase activity"/>
    <property type="evidence" value="ECO:0007669"/>
    <property type="project" value="UniProtKB-KW"/>
</dbReference>
<dbReference type="InterPro" id="IPR001584">
    <property type="entry name" value="Integrase_cat-core"/>
</dbReference>
<evidence type="ECO:0000256" key="6">
    <source>
        <dbReference type="ARBA" id="ARBA00022801"/>
    </source>
</evidence>
<accession>A0AAD8SY55</accession>
<keyword evidence="8" id="KW-0863">Zinc-finger</keyword>
<keyword evidence="13" id="KW-1185">Reference proteome</keyword>
<evidence type="ECO:0000256" key="9">
    <source>
        <dbReference type="SAM" id="MobiDB-lite"/>
    </source>
</evidence>
<dbReference type="SUPFAM" id="SSF57756">
    <property type="entry name" value="Retrovirus zinc finger-like domains"/>
    <property type="match status" value="1"/>
</dbReference>
<evidence type="ECO:0000313" key="12">
    <source>
        <dbReference type="EMBL" id="KAK1666327.1"/>
    </source>
</evidence>
<feature type="region of interest" description="Disordered" evidence="9">
    <location>
        <begin position="743"/>
        <end position="786"/>
    </location>
</feature>
<feature type="compositionally biased region" description="Basic and acidic residues" evidence="9">
    <location>
        <begin position="2065"/>
        <end position="2075"/>
    </location>
</feature>
<dbReference type="InterPro" id="IPR000477">
    <property type="entry name" value="RT_dom"/>
</dbReference>
<keyword evidence="3" id="KW-0540">Nuclease</keyword>
<proteinExistence type="predicted"/>
<dbReference type="Pfam" id="PF13976">
    <property type="entry name" value="gag_pre-integrs"/>
    <property type="match status" value="1"/>
</dbReference>
<dbReference type="EMBL" id="JAUUTY010000003">
    <property type="protein sequence ID" value="KAK1666327.1"/>
    <property type="molecule type" value="Genomic_DNA"/>
</dbReference>
<organism evidence="12 13">
    <name type="scientific">Lolium multiflorum</name>
    <name type="common">Italian ryegrass</name>
    <name type="synonym">Lolium perenne subsp. multiflorum</name>
    <dbReference type="NCBI Taxonomy" id="4521"/>
    <lineage>
        <taxon>Eukaryota</taxon>
        <taxon>Viridiplantae</taxon>
        <taxon>Streptophyta</taxon>
        <taxon>Embryophyta</taxon>
        <taxon>Tracheophyta</taxon>
        <taxon>Spermatophyta</taxon>
        <taxon>Magnoliopsida</taxon>
        <taxon>Liliopsida</taxon>
        <taxon>Poales</taxon>
        <taxon>Poaceae</taxon>
        <taxon>BOP clade</taxon>
        <taxon>Pooideae</taxon>
        <taxon>Poodae</taxon>
        <taxon>Poeae</taxon>
        <taxon>Poeae Chloroplast Group 2 (Poeae type)</taxon>
        <taxon>Loliodinae</taxon>
        <taxon>Loliinae</taxon>
        <taxon>Lolium</taxon>
    </lineage>
</organism>
<keyword evidence="5" id="KW-0255">Endonuclease</keyword>
<dbReference type="PANTHER" id="PTHR37984:SF5">
    <property type="entry name" value="PROTEIN NYNRIN-LIKE"/>
    <property type="match status" value="1"/>
</dbReference>
<evidence type="ECO:0000256" key="4">
    <source>
        <dbReference type="ARBA" id="ARBA00022750"/>
    </source>
</evidence>
<dbReference type="GO" id="GO:0003676">
    <property type="term" value="F:nucleic acid binding"/>
    <property type="evidence" value="ECO:0007669"/>
    <property type="project" value="InterPro"/>
</dbReference>
<dbReference type="CDD" id="cd01647">
    <property type="entry name" value="RT_LTR"/>
    <property type="match status" value="1"/>
</dbReference>
<dbReference type="InterPro" id="IPR054722">
    <property type="entry name" value="PolX-like_BBD"/>
</dbReference>
<evidence type="ECO:0000256" key="3">
    <source>
        <dbReference type="ARBA" id="ARBA00022722"/>
    </source>
</evidence>
<feature type="compositionally biased region" description="Basic residues" evidence="9">
    <location>
        <begin position="218"/>
        <end position="231"/>
    </location>
</feature>
<keyword evidence="8" id="KW-0862">Zinc</keyword>
<keyword evidence="8" id="KW-0479">Metal-binding</keyword>
<dbReference type="InterPro" id="IPR001878">
    <property type="entry name" value="Znf_CCHC"/>
</dbReference>
<feature type="region of interest" description="Disordered" evidence="9">
    <location>
        <begin position="218"/>
        <end position="243"/>
    </location>
</feature>
<feature type="region of interest" description="Disordered" evidence="9">
    <location>
        <begin position="2154"/>
        <end position="2187"/>
    </location>
</feature>
<dbReference type="Gene3D" id="3.30.70.270">
    <property type="match status" value="3"/>
</dbReference>
<dbReference type="InterPro" id="IPR043502">
    <property type="entry name" value="DNA/RNA_pol_sf"/>
</dbReference>
<dbReference type="CDD" id="cd09274">
    <property type="entry name" value="RNase_HI_RT_Ty3"/>
    <property type="match status" value="1"/>
</dbReference>
<dbReference type="PROSITE" id="PS50994">
    <property type="entry name" value="INTEGRASE"/>
    <property type="match status" value="2"/>
</dbReference>
<dbReference type="GO" id="GO:0008270">
    <property type="term" value="F:zinc ion binding"/>
    <property type="evidence" value="ECO:0007669"/>
    <property type="project" value="UniProtKB-KW"/>
</dbReference>
<keyword evidence="1" id="KW-0808">Transferase</keyword>
<dbReference type="SMART" id="SM00343">
    <property type="entry name" value="ZnF_C2HC"/>
    <property type="match status" value="1"/>
</dbReference>
<dbReference type="InterPro" id="IPR043128">
    <property type="entry name" value="Rev_trsase/Diguanyl_cyclase"/>
</dbReference>
<dbReference type="PANTHER" id="PTHR37984">
    <property type="entry name" value="PROTEIN CBG26694"/>
    <property type="match status" value="1"/>
</dbReference>
<keyword evidence="4" id="KW-0064">Aspartyl protease</keyword>
<dbReference type="FunFam" id="3.30.70.270:FF:000026">
    <property type="entry name" value="Transposon Ty3-G Gag-Pol polyprotein"/>
    <property type="match status" value="1"/>
</dbReference>
<feature type="domain" description="CCHC-type" evidence="10">
    <location>
        <begin position="250"/>
        <end position="265"/>
    </location>
</feature>
<feature type="non-terminal residue" evidence="12">
    <location>
        <position position="2225"/>
    </location>
</feature>
<dbReference type="Pfam" id="PF07727">
    <property type="entry name" value="RVT_2"/>
    <property type="match status" value="1"/>
</dbReference>
<name>A0AAD8SY55_LOLMU</name>
<dbReference type="Pfam" id="PF17917">
    <property type="entry name" value="RT_RNaseH"/>
    <property type="match status" value="1"/>
</dbReference>
<dbReference type="Pfam" id="PF22936">
    <property type="entry name" value="Pol_BBD"/>
    <property type="match status" value="1"/>
</dbReference>
<dbReference type="InterPro" id="IPR057670">
    <property type="entry name" value="SH3_retrovirus"/>
</dbReference>
<dbReference type="Pfam" id="PF00078">
    <property type="entry name" value="RVT_1"/>
    <property type="match status" value="1"/>
</dbReference>
<dbReference type="InterPro" id="IPR041588">
    <property type="entry name" value="Integrase_H2C2"/>
</dbReference>
<dbReference type="GO" id="GO:0004519">
    <property type="term" value="F:endonuclease activity"/>
    <property type="evidence" value="ECO:0007669"/>
    <property type="project" value="UniProtKB-KW"/>
</dbReference>
<dbReference type="Gene3D" id="3.30.420.10">
    <property type="entry name" value="Ribonuclease H-like superfamily/Ribonuclease H"/>
    <property type="match status" value="2"/>
</dbReference>
<protein>
    <submittedName>
        <fullName evidence="12">Uncharacterized protein</fullName>
    </submittedName>
</protein>
<dbReference type="InterPro" id="IPR036875">
    <property type="entry name" value="Znf_CCHC_sf"/>
</dbReference>
<dbReference type="InterPro" id="IPR012337">
    <property type="entry name" value="RNaseH-like_sf"/>
</dbReference>